<sequence length="170" mass="18366">MQSVEVHTSCSRCQSQAQWFAPASVAGSGGKILAVPAQTRRCRAVKSLGKDATDGWMDLLKHVSSSGGPKSAFQDLAYDIGRDVYMDMNGWHLFLRDVNAGHGLKLNQALAQQLGVEAGKLQEQSQLESLLKKVPVKLGGGKLQVSLYDVLPSSAVQDLQRIVEDFARNG</sequence>
<dbReference type="Proteomes" id="UP001485043">
    <property type="component" value="Unassembled WGS sequence"/>
</dbReference>
<name>A0AAW1SX63_9CHLO</name>
<dbReference type="InterPro" id="IPR021518">
    <property type="entry name" value="DUF3181"/>
</dbReference>
<accession>A0AAW1SX63</accession>
<keyword evidence="2" id="KW-1185">Reference proteome</keyword>
<organism evidence="1 2">
    <name type="scientific">Apatococcus fuscideae</name>
    <dbReference type="NCBI Taxonomy" id="2026836"/>
    <lineage>
        <taxon>Eukaryota</taxon>
        <taxon>Viridiplantae</taxon>
        <taxon>Chlorophyta</taxon>
        <taxon>core chlorophytes</taxon>
        <taxon>Trebouxiophyceae</taxon>
        <taxon>Chlorellales</taxon>
        <taxon>Chlorellaceae</taxon>
        <taxon>Apatococcus</taxon>
    </lineage>
</organism>
<dbReference type="EMBL" id="JALJOV010000675">
    <property type="protein sequence ID" value="KAK9861957.1"/>
    <property type="molecule type" value="Genomic_DNA"/>
</dbReference>
<dbReference type="Pfam" id="PF11378">
    <property type="entry name" value="DUF3181"/>
    <property type="match status" value="1"/>
</dbReference>
<protein>
    <submittedName>
        <fullName evidence="1">Uncharacterized protein</fullName>
    </submittedName>
</protein>
<comment type="caution">
    <text evidence="1">The sequence shown here is derived from an EMBL/GenBank/DDBJ whole genome shotgun (WGS) entry which is preliminary data.</text>
</comment>
<gene>
    <name evidence="1" type="ORF">WJX84_005949</name>
</gene>
<reference evidence="1 2" key="1">
    <citation type="journal article" date="2024" name="Nat. Commun.">
        <title>Phylogenomics reveals the evolutionary origins of lichenization in chlorophyte algae.</title>
        <authorList>
            <person name="Puginier C."/>
            <person name="Libourel C."/>
            <person name="Otte J."/>
            <person name="Skaloud P."/>
            <person name="Haon M."/>
            <person name="Grisel S."/>
            <person name="Petersen M."/>
            <person name="Berrin J.G."/>
            <person name="Delaux P.M."/>
            <person name="Dal Grande F."/>
            <person name="Keller J."/>
        </authorList>
    </citation>
    <scope>NUCLEOTIDE SEQUENCE [LARGE SCALE GENOMIC DNA]</scope>
    <source>
        <strain evidence="1 2">SAG 2523</strain>
    </source>
</reference>
<dbReference type="AlphaFoldDB" id="A0AAW1SX63"/>
<evidence type="ECO:0000313" key="2">
    <source>
        <dbReference type="Proteomes" id="UP001485043"/>
    </source>
</evidence>
<evidence type="ECO:0000313" key="1">
    <source>
        <dbReference type="EMBL" id="KAK9861957.1"/>
    </source>
</evidence>
<proteinExistence type="predicted"/>